<dbReference type="STRING" id="411473.RUMCAL_03415"/>
<dbReference type="GO" id="GO:0004180">
    <property type="term" value="F:carboxypeptidase activity"/>
    <property type="evidence" value="ECO:0007669"/>
    <property type="project" value="UniProtKB-KW"/>
</dbReference>
<evidence type="ECO:0000259" key="2">
    <source>
        <dbReference type="Pfam" id="PF02557"/>
    </source>
</evidence>
<dbReference type="EMBL" id="AWVF01000454">
    <property type="protein sequence ID" value="ERJ87107.1"/>
    <property type="molecule type" value="Genomic_DNA"/>
</dbReference>
<dbReference type="Gene3D" id="3.30.1380.10">
    <property type="match status" value="1"/>
</dbReference>
<dbReference type="Pfam" id="PF02557">
    <property type="entry name" value="VanY"/>
    <property type="match status" value="1"/>
</dbReference>
<organism evidence="3 4">
    <name type="scientific">Ruminococcus callidus ATCC 27760</name>
    <dbReference type="NCBI Taxonomy" id="411473"/>
    <lineage>
        <taxon>Bacteria</taxon>
        <taxon>Bacillati</taxon>
        <taxon>Bacillota</taxon>
        <taxon>Clostridia</taxon>
        <taxon>Eubacteriales</taxon>
        <taxon>Oscillospiraceae</taxon>
        <taxon>Ruminococcus</taxon>
    </lineage>
</organism>
<dbReference type="SUPFAM" id="SSF55166">
    <property type="entry name" value="Hedgehog/DD-peptidase"/>
    <property type="match status" value="1"/>
</dbReference>
<evidence type="ECO:0000313" key="4">
    <source>
        <dbReference type="Proteomes" id="UP000016662"/>
    </source>
</evidence>
<proteinExistence type="predicted"/>
<evidence type="ECO:0000256" key="1">
    <source>
        <dbReference type="SAM" id="MobiDB-lite"/>
    </source>
</evidence>
<keyword evidence="3" id="KW-0645">Protease</keyword>
<feature type="region of interest" description="Disordered" evidence="1">
    <location>
        <begin position="54"/>
        <end position="76"/>
    </location>
</feature>
<dbReference type="InterPro" id="IPR052179">
    <property type="entry name" value="DD-CPase-like"/>
</dbReference>
<keyword evidence="3" id="KW-0121">Carboxypeptidase</keyword>
<accession>U2K4D4</accession>
<dbReference type="PANTHER" id="PTHR34385:SF1">
    <property type="entry name" value="PEPTIDOGLYCAN L-ALANYL-D-GLUTAMATE ENDOPEPTIDASE CWLK"/>
    <property type="match status" value="1"/>
</dbReference>
<dbReference type="RefSeq" id="WP_021681725.1">
    <property type="nucleotide sequence ID" value="NZ_KI260363.1"/>
</dbReference>
<reference evidence="3 4" key="1">
    <citation type="submission" date="2013-07" db="EMBL/GenBank/DDBJ databases">
        <authorList>
            <person name="Weinstock G."/>
            <person name="Sodergren E."/>
            <person name="Wylie T."/>
            <person name="Fulton L."/>
            <person name="Fulton R."/>
            <person name="Fronick C."/>
            <person name="O'Laughlin M."/>
            <person name="Godfrey J."/>
            <person name="Miner T."/>
            <person name="Herter B."/>
            <person name="Appelbaum E."/>
            <person name="Cordes M."/>
            <person name="Lek S."/>
            <person name="Wollam A."/>
            <person name="Pepin K.H."/>
            <person name="Palsikar V.B."/>
            <person name="Mitreva M."/>
            <person name="Wilson R.K."/>
        </authorList>
    </citation>
    <scope>NUCLEOTIDE SEQUENCE [LARGE SCALE GENOMIC DNA]</scope>
    <source>
        <strain evidence="3 4">ATCC 27760</strain>
    </source>
</reference>
<dbReference type="HOGENOM" id="CLU_054193_2_1_9"/>
<name>U2K4D4_9FIRM</name>
<feature type="domain" description="D-alanyl-D-alanine carboxypeptidase-like core" evidence="2">
    <location>
        <begin position="176"/>
        <end position="236"/>
    </location>
</feature>
<dbReference type="PATRIC" id="fig|411473.3.peg.2868"/>
<protein>
    <submittedName>
        <fullName evidence="3">Serine-type D-Ala-D-Ala carboxypeptidase</fullName>
    </submittedName>
</protein>
<evidence type="ECO:0000313" key="3">
    <source>
        <dbReference type="EMBL" id="ERJ87107.1"/>
    </source>
</evidence>
<keyword evidence="3" id="KW-0378">Hydrolase</keyword>
<dbReference type="AlphaFoldDB" id="U2K4D4"/>
<dbReference type="InterPro" id="IPR009045">
    <property type="entry name" value="Zn_M74/Hedgehog-like"/>
</dbReference>
<sequence length="337" mass="36226">MSKRKQRHMSPAGFLLALVLLIVGIFALDAFYRVFLQNVPENIVGVGGFASTPSASDTSSAGEENADTTEATQPSGTVLQLTAADEANGSLILVDAAHPYAGAQAWTDFSAVTDTNVKPRDTSLQMQSEITEPLCSLFDAYAAANGYANLQVYSTLDTTLSSTSIYTNVLPDRSSGYGFDIGLITSTGEVVPYITKRNEWMVTNSWEYGFILRYPSDKTETTGTPYAPHHFRYVGKIHAAIMHENNFCLEEYLDYLRNYTMESGGLAYSDGVQSYTIYYVPADASGTTTVSLPENAVYTVSGDNSSGFIITLTNGAVTPDSGSTEPASETGTTTAAY</sequence>
<dbReference type="Gene3D" id="3.30.200.180">
    <property type="match status" value="1"/>
</dbReference>
<dbReference type="eggNOG" id="COG1876">
    <property type="taxonomic scope" value="Bacteria"/>
</dbReference>
<dbReference type="Proteomes" id="UP000016662">
    <property type="component" value="Unassembled WGS sequence"/>
</dbReference>
<keyword evidence="4" id="KW-1185">Reference proteome</keyword>
<dbReference type="PANTHER" id="PTHR34385">
    <property type="entry name" value="D-ALANYL-D-ALANINE CARBOXYPEPTIDASE"/>
    <property type="match status" value="1"/>
</dbReference>
<dbReference type="GO" id="GO:0006508">
    <property type="term" value="P:proteolysis"/>
    <property type="evidence" value="ECO:0007669"/>
    <property type="project" value="InterPro"/>
</dbReference>
<dbReference type="InterPro" id="IPR003709">
    <property type="entry name" value="VanY-like_core_dom"/>
</dbReference>
<comment type="caution">
    <text evidence="3">The sequence shown here is derived from an EMBL/GenBank/DDBJ whole genome shotgun (WGS) entry which is preliminary data.</text>
</comment>
<gene>
    <name evidence="3" type="ORF">RUMCAL_03415</name>
</gene>